<evidence type="ECO:0000256" key="8">
    <source>
        <dbReference type="ARBA" id="ARBA00022676"/>
    </source>
</evidence>
<dbReference type="InterPro" id="IPR000053">
    <property type="entry name" value="Thymidine/pyrmidine_PPase"/>
</dbReference>
<dbReference type="SUPFAM" id="SSF47648">
    <property type="entry name" value="Nucleoside phosphorylase/phosphoribosyltransferase N-terminal domain"/>
    <property type="match status" value="1"/>
</dbReference>
<dbReference type="SMART" id="SM00941">
    <property type="entry name" value="PYNP_C"/>
    <property type="match status" value="1"/>
</dbReference>
<dbReference type="InterPro" id="IPR017872">
    <property type="entry name" value="Pyrmidine_PPase_CS"/>
</dbReference>
<dbReference type="Pfam" id="PF00591">
    <property type="entry name" value="Glycos_transf_3"/>
    <property type="match status" value="1"/>
</dbReference>
<dbReference type="GO" id="GO:0009032">
    <property type="term" value="F:thymidine phosphorylase activity"/>
    <property type="evidence" value="ECO:0007669"/>
    <property type="project" value="UniProtKB-EC"/>
</dbReference>
<dbReference type="InterPro" id="IPR035902">
    <property type="entry name" value="Nuc_phospho_transferase"/>
</dbReference>
<dbReference type="SUPFAM" id="SSF54680">
    <property type="entry name" value="Pyrimidine nucleoside phosphorylase C-terminal domain"/>
    <property type="match status" value="1"/>
</dbReference>
<evidence type="ECO:0000256" key="1">
    <source>
        <dbReference type="ARBA" id="ARBA00001066"/>
    </source>
</evidence>
<evidence type="ECO:0000256" key="9">
    <source>
        <dbReference type="ARBA" id="ARBA00022679"/>
    </source>
</evidence>
<dbReference type="NCBIfam" id="NF004490">
    <property type="entry name" value="PRK05820.1"/>
    <property type="match status" value="1"/>
</dbReference>
<comment type="similarity">
    <text evidence="4">Belongs to the thymidine/pyrimidine-nucleoside phosphorylase family.</text>
</comment>
<dbReference type="SUPFAM" id="SSF52418">
    <property type="entry name" value="Nucleoside phosphorylase/phosphoribosyltransferase catalytic domain"/>
    <property type="match status" value="1"/>
</dbReference>
<evidence type="ECO:0000256" key="11">
    <source>
        <dbReference type="ARBA" id="ARBA00048525"/>
    </source>
</evidence>
<evidence type="ECO:0000256" key="2">
    <source>
        <dbReference type="ARBA" id="ARBA00001958"/>
    </source>
</evidence>
<dbReference type="InterPro" id="IPR013102">
    <property type="entry name" value="PYNP_C"/>
</dbReference>
<comment type="catalytic activity">
    <reaction evidence="11">
        <text>thymidine + phosphate = 2-deoxy-alpha-D-ribose 1-phosphate + thymine</text>
        <dbReference type="Rhea" id="RHEA:16037"/>
        <dbReference type="ChEBI" id="CHEBI:17748"/>
        <dbReference type="ChEBI" id="CHEBI:17821"/>
        <dbReference type="ChEBI" id="CHEBI:43474"/>
        <dbReference type="ChEBI" id="CHEBI:57259"/>
        <dbReference type="EC" id="2.4.2.2"/>
    </reaction>
</comment>
<reference evidence="13 14" key="1">
    <citation type="submission" date="2023-02" db="EMBL/GenBank/DDBJ databases">
        <title>Genome sequence of Lacticaseibacillus sp. KACC 23028.</title>
        <authorList>
            <person name="Kim S."/>
            <person name="Heo J."/>
            <person name="Kwon S.-W."/>
        </authorList>
    </citation>
    <scope>NUCLEOTIDE SEQUENCE [LARGE SCALE GENOMIC DNA]</scope>
    <source>
        <strain evidence="13 14">KACC 23028</strain>
    </source>
</reference>
<comment type="function">
    <text evidence="3">Catalyzes phosphorolysis of the pyrimidine nucleosides uridine, thymidine and 2'-deoxyuridine with the formation of the corresponding pyrimidine base and ribose-1-phosphate.</text>
</comment>
<protein>
    <recommendedName>
        <fullName evidence="7">Pyrimidine-nucleoside phosphorylase</fullName>
        <ecNumber evidence="6">2.4.2.2</ecNumber>
    </recommendedName>
</protein>
<evidence type="ECO:0000256" key="7">
    <source>
        <dbReference type="ARBA" id="ARBA00014680"/>
    </source>
</evidence>
<dbReference type="InterPro" id="IPR036566">
    <property type="entry name" value="PYNP-like_C_sf"/>
</dbReference>
<evidence type="ECO:0000256" key="3">
    <source>
        <dbReference type="ARBA" id="ARBA00003877"/>
    </source>
</evidence>
<dbReference type="RefSeq" id="WP_274261070.1">
    <property type="nucleotide sequence ID" value="NZ_CP117884.1"/>
</dbReference>
<evidence type="ECO:0000256" key="4">
    <source>
        <dbReference type="ARBA" id="ARBA00006915"/>
    </source>
</evidence>
<dbReference type="Pfam" id="PF07831">
    <property type="entry name" value="PYNP_C"/>
    <property type="match status" value="1"/>
</dbReference>
<dbReference type="PROSITE" id="PS00647">
    <property type="entry name" value="THYMID_PHOSPHORYLASE"/>
    <property type="match status" value="1"/>
</dbReference>
<dbReference type="Gene3D" id="1.20.970.10">
    <property type="entry name" value="Transferase, Pyrimidine Nucleoside Phosphorylase, Chain C"/>
    <property type="match status" value="1"/>
</dbReference>
<dbReference type="Gene3D" id="3.40.1030.10">
    <property type="entry name" value="Nucleoside phosphorylase/phosphoribosyltransferase catalytic domain"/>
    <property type="match status" value="1"/>
</dbReference>
<dbReference type="Gene3D" id="3.90.1170.30">
    <property type="entry name" value="Pyrimidine nucleoside phosphorylase-like, C-terminal domain"/>
    <property type="match status" value="1"/>
</dbReference>
<dbReference type="InterPro" id="IPR000312">
    <property type="entry name" value="Glycosyl_Trfase_fam3"/>
</dbReference>
<dbReference type="NCBIfam" id="TIGR02644">
    <property type="entry name" value="Y_phosphoryl"/>
    <property type="match status" value="1"/>
</dbReference>
<evidence type="ECO:0000313" key="14">
    <source>
        <dbReference type="Proteomes" id="UP001220377"/>
    </source>
</evidence>
<dbReference type="InterPro" id="IPR017459">
    <property type="entry name" value="Glycosyl_Trfase_fam3_N_dom"/>
</dbReference>
<dbReference type="EMBL" id="CP117884">
    <property type="protein sequence ID" value="WDF83125.1"/>
    <property type="molecule type" value="Genomic_DNA"/>
</dbReference>
<evidence type="ECO:0000256" key="5">
    <source>
        <dbReference type="ARBA" id="ARBA00011738"/>
    </source>
</evidence>
<evidence type="ECO:0000256" key="10">
    <source>
        <dbReference type="ARBA" id="ARBA00048453"/>
    </source>
</evidence>
<evidence type="ECO:0000256" key="6">
    <source>
        <dbReference type="ARBA" id="ARBA00011889"/>
    </source>
</evidence>
<feature type="domain" description="Pyrimidine nucleoside phosphorylase C-terminal" evidence="12">
    <location>
        <begin position="345"/>
        <end position="418"/>
    </location>
</feature>
<keyword evidence="14" id="KW-1185">Reference proteome</keyword>
<name>A0ABY7WYY8_9LACO</name>
<keyword evidence="9 13" id="KW-0808">Transferase</keyword>
<dbReference type="InterPro" id="IPR036320">
    <property type="entry name" value="Glycosyl_Trfase_fam3_N_dom_sf"/>
</dbReference>
<dbReference type="Pfam" id="PF02885">
    <property type="entry name" value="Glycos_trans_3N"/>
    <property type="match status" value="1"/>
</dbReference>
<dbReference type="PIRSF" id="PIRSF000478">
    <property type="entry name" value="TP_PyNP"/>
    <property type="match status" value="1"/>
</dbReference>
<keyword evidence="8 13" id="KW-0328">Glycosyltransferase</keyword>
<comment type="catalytic activity">
    <reaction evidence="10">
        <text>uridine + phosphate = alpha-D-ribose 1-phosphate + uracil</text>
        <dbReference type="Rhea" id="RHEA:24388"/>
        <dbReference type="ChEBI" id="CHEBI:16704"/>
        <dbReference type="ChEBI" id="CHEBI:17568"/>
        <dbReference type="ChEBI" id="CHEBI:43474"/>
        <dbReference type="ChEBI" id="CHEBI:57720"/>
        <dbReference type="EC" id="2.4.2.2"/>
    </reaction>
</comment>
<evidence type="ECO:0000259" key="12">
    <source>
        <dbReference type="SMART" id="SM00941"/>
    </source>
</evidence>
<dbReference type="NCBIfam" id="NF004747">
    <property type="entry name" value="PRK06078.1"/>
    <property type="match status" value="1"/>
</dbReference>
<dbReference type="PANTHER" id="PTHR10515:SF0">
    <property type="entry name" value="THYMIDINE PHOSPHORYLASE"/>
    <property type="match status" value="1"/>
</dbReference>
<sequence length="433" mass="45765">MRMVDLIAKKRDGGNLSKAEIDWMIASYVKEEIPDYQMSAFLMAVYFKGMADDEMANFAGAMLHSGEVLDLSSIPGVKIDKHSTGGVGDKISLILAPVLAALGVNIPMISGRGLGFTGGTLDKLEAIPGFNVNLTVDQFRKQVTEHHEAIISASKEVAPADRRLYALRDVTATVESIPLIAGSIMSKKISSGIDALVLDVKVGRGAFMKTQEDAEKLAKALVTIGKAHNVKTKAVLSDMNQPLGLTIGNALEVAETIATLNGRGPKDVRQLTITLAAEMLVLAGKTDSTETAASLAGDVLRDGRALRAFRQMVIDQGGDVRVIDNPQLLPRADFRTAVKAPRSGFINNIDSEALGLAAMQLGAGRAKTGDKLDPAVGLVLHKKVGTPVSEGDTLATVHSNQEQIPAVLAAVQAAFDITDAAPAPSQLIRGFVE</sequence>
<organism evidence="13 14">
    <name type="scientific">Lacticaseibacillus pabuli</name>
    <dbReference type="NCBI Taxonomy" id="3025672"/>
    <lineage>
        <taxon>Bacteria</taxon>
        <taxon>Bacillati</taxon>
        <taxon>Bacillota</taxon>
        <taxon>Bacilli</taxon>
        <taxon>Lactobacillales</taxon>
        <taxon>Lactobacillaceae</taxon>
        <taxon>Lacticaseibacillus</taxon>
    </lineage>
</organism>
<dbReference type="EC" id="2.4.2.2" evidence="6"/>
<dbReference type="Proteomes" id="UP001220377">
    <property type="component" value="Chromosome"/>
</dbReference>
<proteinExistence type="inferred from homology"/>
<comment type="catalytic activity">
    <reaction evidence="1">
        <text>2'-deoxyuridine + phosphate = 2-deoxy-alpha-D-ribose 1-phosphate + uracil</text>
        <dbReference type="Rhea" id="RHEA:22824"/>
        <dbReference type="ChEBI" id="CHEBI:16450"/>
        <dbReference type="ChEBI" id="CHEBI:17568"/>
        <dbReference type="ChEBI" id="CHEBI:43474"/>
        <dbReference type="ChEBI" id="CHEBI:57259"/>
        <dbReference type="EC" id="2.4.2.2"/>
    </reaction>
</comment>
<dbReference type="InterPro" id="IPR018090">
    <property type="entry name" value="Pyrmidine_PPas_bac/euk"/>
</dbReference>
<comment type="cofactor">
    <cofactor evidence="2">
        <name>K(+)</name>
        <dbReference type="ChEBI" id="CHEBI:29103"/>
    </cofactor>
</comment>
<accession>A0ABY7WYY8</accession>
<evidence type="ECO:0000313" key="13">
    <source>
        <dbReference type="EMBL" id="WDF83125.1"/>
    </source>
</evidence>
<gene>
    <name evidence="13" type="ORF">PQ472_02505</name>
</gene>
<dbReference type="PANTHER" id="PTHR10515">
    <property type="entry name" value="THYMIDINE PHOSPHORYLASE"/>
    <property type="match status" value="1"/>
</dbReference>
<comment type="subunit">
    <text evidence="5">Homodimer.</text>
</comment>